<dbReference type="SUPFAM" id="SSF109854">
    <property type="entry name" value="DinB/YfiT-like putative metalloenzymes"/>
    <property type="match status" value="1"/>
</dbReference>
<evidence type="ECO:0000313" key="3">
    <source>
        <dbReference type="Proteomes" id="UP000471126"/>
    </source>
</evidence>
<accession>A0A6P0GLU8</accession>
<organism evidence="2 3">
    <name type="scientific">Geodermatophilus normandii</name>
    <dbReference type="NCBI Taxonomy" id="1137989"/>
    <lineage>
        <taxon>Bacteria</taxon>
        <taxon>Bacillati</taxon>
        <taxon>Actinomycetota</taxon>
        <taxon>Actinomycetes</taxon>
        <taxon>Geodermatophilales</taxon>
        <taxon>Geodermatophilaceae</taxon>
        <taxon>Geodermatophilus</taxon>
    </lineage>
</organism>
<proteinExistence type="predicted"/>
<dbReference type="Pfam" id="PF04978">
    <property type="entry name" value="MST"/>
    <property type="match status" value="1"/>
</dbReference>
<dbReference type="InterPro" id="IPR034660">
    <property type="entry name" value="DinB/YfiT-like"/>
</dbReference>
<dbReference type="Proteomes" id="UP000471126">
    <property type="component" value="Unassembled WGS sequence"/>
</dbReference>
<dbReference type="EMBL" id="JAAGWE010000038">
    <property type="protein sequence ID" value="NEM08353.1"/>
    <property type="molecule type" value="Genomic_DNA"/>
</dbReference>
<reference evidence="2 3" key="1">
    <citation type="submission" date="2019-12" db="EMBL/GenBank/DDBJ databases">
        <title>WGS of CPCC 203550 I12A-02606.</title>
        <authorList>
            <person name="Jiang Z."/>
        </authorList>
    </citation>
    <scope>NUCLEOTIDE SEQUENCE [LARGE SCALE GENOMIC DNA]</scope>
    <source>
        <strain evidence="2 3">I12A-02606</strain>
    </source>
</reference>
<dbReference type="InterPro" id="IPR007061">
    <property type="entry name" value="MST-like"/>
</dbReference>
<protein>
    <submittedName>
        <fullName evidence="2">DinB family protein</fullName>
    </submittedName>
</protein>
<evidence type="ECO:0000313" key="1">
    <source>
        <dbReference type="EMBL" id="NEM06629.1"/>
    </source>
</evidence>
<dbReference type="Gene3D" id="1.20.120.450">
    <property type="entry name" value="dinb family like domain"/>
    <property type="match status" value="1"/>
</dbReference>
<comment type="caution">
    <text evidence="2">The sequence shown here is derived from an EMBL/GenBank/DDBJ whole genome shotgun (WGS) entry which is preliminary data.</text>
</comment>
<gene>
    <name evidence="1" type="ORF">GCU54_11460</name>
    <name evidence="2" type="ORF">GCU54_20485</name>
</gene>
<dbReference type="RefSeq" id="WP_163476777.1">
    <property type="nucleotide sequence ID" value="NZ_JAAGWE010000018.1"/>
</dbReference>
<dbReference type="AlphaFoldDB" id="A0A6P0GLU8"/>
<name>A0A6P0GLU8_9ACTN</name>
<sequence>MAARPGRPRVGGERELLSAYLDFHRATVLAKLTGLDDDVLRRPVAPTTMSPLGLLRHLTFGERYWFSYVFAGDEVDVPQALGDQDREWQVGPDESAAGLRAEYEAQVVRSRAVLAAHGLDDLARRPPDGEPHSLRFVLVHVLEETARHVGHLDVLREALDGTTGE</sequence>
<dbReference type="EMBL" id="JAAGWE010000018">
    <property type="protein sequence ID" value="NEM06629.1"/>
    <property type="molecule type" value="Genomic_DNA"/>
</dbReference>
<evidence type="ECO:0000313" key="2">
    <source>
        <dbReference type="EMBL" id="NEM08353.1"/>
    </source>
</evidence>